<feature type="region of interest" description="Disordered" evidence="1">
    <location>
        <begin position="105"/>
        <end position="124"/>
    </location>
</feature>
<feature type="region of interest" description="Disordered" evidence="1">
    <location>
        <begin position="166"/>
        <end position="192"/>
    </location>
</feature>
<dbReference type="SMART" id="SM00054">
    <property type="entry name" value="EFh"/>
    <property type="match status" value="1"/>
</dbReference>
<name>A0A1E1J0Y3_LEIGU</name>
<reference evidence="3" key="1">
    <citation type="submission" date="2012-08" db="EMBL/GenBank/DDBJ databases">
        <title>Comparative genomics of metastatic and non-metastatic Leishmania guyanensis provides insights into polygenic factors involved in Leishmania RNA virus infection.</title>
        <authorList>
            <person name="Smith D."/>
            <person name="Hertz-Fowler C."/>
            <person name="Martin R."/>
            <person name="Dickens N."/>
            <person name="Fasel N."/>
            <person name="Falquet L."/>
            <person name="Beverley S."/>
            <person name="Zangger H."/>
            <person name="Calderon-Copete S."/>
            <person name="Mottram J."/>
            <person name="Xenarios I."/>
        </authorList>
    </citation>
    <scope>NUCLEOTIDE SEQUENCE</scope>
    <source>
        <strain evidence="3">MHOM/BR/75/M4147/SSU:IR2SAT-LUC</strain>
    </source>
</reference>
<evidence type="ECO:0000313" key="3">
    <source>
        <dbReference type="EMBL" id="CCM17244.1"/>
    </source>
</evidence>
<dbReference type="PROSITE" id="PS50222">
    <property type="entry name" value="EF_HAND_2"/>
    <property type="match status" value="1"/>
</dbReference>
<dbReference type="SUPFAM" id="SSF47473">
    <property type="entry name" value="EF-hand"/>
    <property type="match status" value="1"/>
</dbReference>
<sequence length="368" mass="39918">MIAATTAGVGSAARAAATQKPRLFDSLDAASKERVTTLLSHYQVFLPVEQVSFMQELERYNEEQQTAALTASKAGEVWVRYTTPRLQAVQARDPAYVQRLISDIAAPRESKSDETPGEATPPPCTLEDILHTCGMFGEPEGVPIRVGKMSLYERLHENMRSRRSTACGSVVNSTTPNIPTTADAGGGTAWSSGQFETAAKPAAEEREMGDAASLEASAQAESGESAVVPMYTGALPFHASSTRPAAPYRSNAYQTVRLAMSSPGYISTTQPTSLAEVQSPQDGVKSVLNATPFPITEEELREWFEELDVCGRGVLSVEEFQRCMESLERDLGVPTEYATLERDGAQLANNGWLSFEAFAYLVLRFARV</sequence>
<dbReference type="InterPro" id="IPR011992">
    <property type="entry name" value="EF-hand-dom_pair"/>
</dbReference>
<evidence type="ECO:0000259" key="2">
    <source>
        <dbReference type="PROSITE" id="PS50222"/>
    </source>
</evidence>
<dbReference type="GO" id="GO:0005509">
    <property type="term" value="F:calcium ion binding"/>
    <property type="evidence" value="ECO:0007669"/>
    <property type="project" value="InterPro"/>
</dbReference>
<protein>
    <recommendedName>
        <fullName evidence="2">EF-hand domain-containing protein</fullName>
    </recommendedName>
</protein>
<dbReference type="AlphaFoldDB" id="A0A1E1J0Y3"/>
<dbReference type="Gene3D" id="1.10.238.10">
    <property type="entry name" value="EF-hand"/>
    <property type="match status" value="1"/>
</dbReference>
<evidence type="ECO:0000256" key="1">
    <source>
        <dbReference type="SAM" id="MobiDB-lite"/>
    </source>
</evidence>
<feature type="domain" description="EF-hand" evidence="2">
    <location>
        <begin position="295"/>
        <end position="330"/>
    </location>
</feature>
<dbReference type="EMBL" id="CALQ01001243">
    <property type="protein sequence ID" value="CCM17244.1"/>
    <property type="molecule type" value="Genomic_DNA"/>
</dbReference>
<organism evidence="3">
    <name type="scientific">Leishmania guyanensis</name>
    <dbReference type="NCBI Taxonomy" id="5670"/>
    <lineage>
        <taxon>Eukaryota</taxon>
        <taxon>Discoba</taxon>
        <taxon>Euglenozoa</taxon>
        <taxon>Kinetoplastea</taxon>
        <taxon>Metakinetoplastina</taxon>
        <taxon>Trypanosomatida</taxon>
        <taxon>Trypanosomatidae</taxon>
        <taxon>Leishmaniinae</taxon>
        <taxon>Leishmania</taxon>
        <taxon>Leishmania guyanensis species complex</taxon>
    </lineage>
</organism>
<accession>A0A1E1J0Y3</accession>
<gene>
    <name evidence="3" type="primary">LgM4147LRVhigh.29.01580.00950</name>
    <name evidence="3" type="ORF">BN36_2947420</name>
</gene>
<proteinExistence type="predicted"/>
<dbReference type="InterPro" id="IPR002048">
    <property type="entry name" value="EF_hand_dom"/>
</dbReference>
<feature type="compositionally biased region" description="Polar residues" evidence="1">
    <location>
        <begin position="166"/>
        <end position="180"/>
    </location>
</feature>